<dbReference type="RefSeq" id="WP_130433645.1">
    <property type="nucleotide sequence ID" value="NZ_SGXF01000001.1"/>
</dbReference>
<comment type="caution">
    <text evidence="2">The sequence shown here is derived from an EMBL/GenBank/DDBJ whole genome shotgun (WGS) entry which is preliminary data.</text>
</comment>
<dbReference type="AlphaFoldDB" id="A0A4V2F8C0"/>
<evidence type="ECO:0000259" key="1">
    <source>
        <dbReference type="Pfam" id="PF13443"/>
    </source>
</evidence>
<evidence type="ECO:0000313" key="3">
    <source>
        <dbReference type="Proteomes" id="UP000292927"/>
    </source>
</evidence>
<dbReference type="InterPro" id="IPR001387">
    <property type="entry name" value="Cro/C1-type_HTH"/>
</dbReference>
<dbReference type="Gene3D" id="1.10.260.40">
    <property type="entry name" value="lambda repressor-like DNA-binding domains"/>
    <property type="match status" value="1"/>
</dbReference>
<feature type="domain" description="HTH cro/C1-type" evidence="1">
    <location>
        <begin position="10"/>
        <end position="66"/>
    </location>
</feature>
<dbReference type="GO" id="GO:0003677">
    <property type="term" value="F:DNA binding"/>
    <property type="evidence" value="ECO:0007669"/>
    <property type="project" value="UniProtKB-KW"/>
</dbReference>
<protein>
    <submittedName>
        <fullName evidence="2">DNA-binding Xre family transcriptional regulator</fullName>
    </submittedName>
</protein>
<dbReference type="SUPFAM" id="SSF47413">
    <property type="entry name" value="lambda repressor-like DNA-binding domains"/>
    <property type="match status" value="1"/>
</dbReference>
<accession>A0A4V2F8C0</accession>
<sequence length="75" mass="8816">MLKYKIDVMKALAERGYTANRMRREKILSESTMQRLRHGENINTETLNAICVILRCQPSDIIEVVPTDEEKIKYF</sequence>
<organism evidence="2 3">
    <name type="scientific">Cuneatibacter caecimuris</name>
    <dbReference type="NCBI Taxonomy" id="1796618"/>
    <lineage>
        <taxon>Bacteria</taxon>
        <taxon>Bacillati</taxon>
        <taxon>Bacillota</taxon>
        <taxon>Clostridia</taxon>
        <taxon>Lachnospirales</taxon>
        <taxon>Lachnospiraceae</taxon>
        <taxon>Cuneatibacter</taxon>
    </lineage>
</organism>
<reference evidence="2 3" key="1">
    <citation type="submission" date="2019-02" db="EMBL/GenBank/DDBJ databases">
        <title>Genomic Encyclopedia of Type Strains, Phase IV (KMG-IV): sequencing the most valuable type-strain genomes for metagenomic binning, comparative biology and taxonomic classification.</title>
        <authorList>
            <person name="Goeker M."/>
        </authorList>
    </citation>
    <scope>NUCLEOTIDE SEQUENCE [LARGE SCALE GENOMIC DNA]</scope>
    <source>
        <strain evidence="2 3">DSM 29486</strain>
    </source>
</reference>
<dbReference type="Pfam" id="PF13443">
    <property type="entry name" value="HTH_26"/>
    <property type="match status" value="1"/>
</dbReference>
<gene>
    <name evidence="2" type="ORF">EV209_1017</name>
</gene>
<dbReference type="OrthoDB" id="9807880at2"/>
<name>A0A4V2F8C0_9FIRM</name>
<dbReference type="InterPro" id="IPR010982">
    <property type="entry name" value="Lambda_DNA-bd_dom_sf"/>
</dbReference>
<evidence type="ECO:0000313" key="2">
    <source>
        <dbReference type="EMBL" id="RZT02887.1"/>
    </source>
</evidence>
<dbReference type="EMBL" id="SGXF01000001">
    <property type="protein sequence ID" value="RZT02887.1"/>
    <property type="molecule type" value="Genomic_DNA"/>
</dbReference>
<keyword evidence="3" id="KW-1185">Reference proteome</keyword>
<keyword evidence="2" id="KW-0238">DNA-binding</keyword>
<proteinExistence type="predicted"/>
<dbReference type="Proteomes" id="UP000292927">
    <property type="component" value="Unassembled WGS sequence"/>
</dbReference>